<feature type="compositionally biased region" description="Low complexity" evidence="1">
    <location>
        <begin position="130"/>
        <end position="144"/>
    </location>
</feature>
<keyword evidence="2" id="KW-0812">Transmembrane</keyword>
<accession>A0ABN9S1V4</accession>
<feature type="transmembrane region" description="Helical" evidence="2">
    <location>
        <begin position="47"/>
        <end position="65"/>
    </location>
</feature>
<reference evidence="3" key="1">
    <citation type="submission" date="2023-10" db="EMBL/GenBank/DDBJ databases">
        <authorList>
            <person name="Chen Y."/>
            <person name="Shah S."/>
            <person name="Dougan E. K."/>
            <person name="Thang M."/>
            <person name="Chan C."/>
        </authorList>
    </citation>
    <scope>NUCLEOTIDE SEQUENCE [LARGE SCALE GENOMIC DNA]</scope>
</reference>
<protein>
    <submittedName>
        <fullName evidence="3">Uncharacterized protein</fullName>
    </submittedName>
</protein>
<feature type="transmembrane region" description="Helical" evidence="2">
    <location>
        <begin position="398"/>
        <end position="419"/>
    </location>
</feature>
<sequence length="451" mass="46382">MEPGDGGHATLAAIGAIAAVPALAMVGGSCAMSAAEPSEAVQARMQHLSAGLLIGAVVAEIFPILRRHLYTQAGDGAKDVHFASLAAALVGVVAALGLMYGLKALELEGEAADEGQGECDGTACGAAAGSAAASERQESGASEGPLRRPLLDRGQGAGAERGPDRGLQRAIETLAARTANLEQLANLDHVDREAIDEEVHHADFLVDCVRRRCRGEGSIDVGDVPRLLARAAALADDIARIRQLDPGDLPAIDSQLGVIAARLRQIHIHANHPKCAFRRWGSTTLQGQSSLAGSPGTASVLPAPVPWGLVFAVVVDSMVDGMLIGLAGSVALNSGWMMSLATAIEMGFLGYSFACAIAKTGPRRPLTVALLGLPPAAMTASAVVAAAGSAPLQSGPAFAGLIAFALVALLFLVVEELLLEAHEKATDAWHVSIWLYVGLLLTFSLDVVTHS</sequence>
<evidence type="ECO:0000256" key="2">
    <source>
        <dbReference type="SAM" id="Phobius"/>
    </source>
</evidence>
<dbReference type="EMBL" id="CAUYUJ010008837">
    <property type="protein sequence ID" value="CAK0825097.1"/>
    <property type="molecule type" value="Genomic_DNA"/>
</dbReference>
<organism evidence="3 4">
    <name type="scientific">Prorocentrum cordatum</name>
    <dbReference type="NCBI Taxonomy" id="2364126"/>
    <lineage>
        <taxon>Eukaryota</taxon>
        <taxon>Sar</taxon>
        <taxon>Alveolata</taxon>
        <taxon>Dinophyceae</taxon>
        <taxon>Prorocentrales</taxon>
        <taxon>Prorocentraceae</taxon>
        <taxon>Prorocentrum</taxon>
    </lineage>
</organism>
<proteinExistence type="predicted"/>
<keyword evidence="4" id="KW-1185">Reference proteome</keyword>
<gene>
    <name evidence="3" type="ORF">PCOR1329_LOCUS25315</name>
</gene>
<feature type="transmembrane region" description="Helical" evidence="2">
    <location>
        <begin position="336"/>
        <end position="358"/>
    </location>
</feature>
<keyword evidence="2" id="KW-1133">Transmembrane helix</keyword>
<comment type="caution">
    <text evidence="3">The sequence shown here is derived from an EMBL/GenBank/DDBJ whole genome shotgun (WGS) entry which is preliminary data.</text>
</comment>
<evidence type="ECO:0000313" key="4">
    <source>
        <dbReference type="Proteomes" id="UP001189429"/>
    </source>
</evidence>
<feature type="region of interest" description="Disordered" evidence="1">
    <location>
        <begin position="130"/>
        <end position="166"/>
    </location>
</feature>
<evidence type="ECO:0000313" key="3">
    <source>
        <dbReference type="EMBL" id="CAK0825097.1"/>
    </source>
</evidence>
<keyword evidence="2" id="KW-0472">Membrane</keyword>
<name>A0ABN9S1V4_9DINO</name>
<dbReference type="Proteomes" id="UP001189429">
    <property type="component" value="Unassembled WGS sequence"/>
</dbReference>
<feature type="transmembrane region" description="Helical" evidence="2">
    <location>
        <begin position="309"/>
        <end position="330"/>
    </location>
</feature>
<feature type="transmembrane region" description="Helical" evidence="2">
    <location>
        <begin position="370"/>
        <end position="392"/>
    </location>
</feature>
<feature type="transmembrane region" description="Helical" evidence="2">
    <location>
        <begin position="431"/>
        <end position="449"/>
    </location>
</feature>
<feature type="transmembrane region" description="Helical" evidence="2">
    <location>
        <begin position="80"/>
        <end position="102"/>
    </location>
</feature>
<evidence type="ECO:0000256" key="1">
    <source>
        <dbReference type="SAM" id="MobiDB-lite"/>
    </source>
</evidence>
<feature type="transmembrane region" description="Helical" evidence="2">
    <location>
        <begin position="12"/>
        <end position="35"/>
    </location>
</feature>